<dbReference type="Proteomes" id="UP000509594">
    <property type="component" value="Chromosome"/>
</dbReference>
<dbReference type="EMBL" id="CP058215">
    <property type="protein sequence ID" value="QLC50565.1"/>
    <property type="molecule type" value="Genomic_DNA"/>
</dbReference>
<accession>A0A7D5IPR6</accession>
<dbReference type="AlphaFoldDB" id="A0A7D5IPR6"/>
<dbReference type="KEGG" id="mzi:HWN40_10130"/>
<feature type="coiled-coil region" evidence="1">
    <location>
        <begin position="150"/>
        <end position="184"/>
    </location>
</feature>
<reference evidence="2 3" key="1">
    <citation type="submission" date="2020-06" db="EMBL/GenBank/DDBJ databases">
        <title>Methanolobus halotolerans sp. nov., isolated from a saline lake Tus in Siberia.</title>
        <authorList>
            <person name="Shen Y."/>
            <person name="Chen S.-C."/>
            <person name="Lai M.-C."/>
            <person name="Huang H.-H."/>
            <person name="Chiu H.-H."/>
            <person name="Tang S.-L."/>
            <person name="Rogozin D.Y."/>
            <person name="Degermendzhy A.G."/>
        </authorList>
    </citation>
    <scope>NUCLEOTIDE SEQUENCE [LARGE SCALE GENOMIC DNA]</scope>
    <source>
        <strain evidence="2 3">DSM 21339</strain>
    </source>
</reference>
<keyword evidence="1" id="KW-0175">Coiled coil</keyword>
<name>A0A7D5IPR6_9EURY</name>
<organism evidence="2 3">
    <name type="scientific">Methanolobus zinderi</name>
    <dbReference type="NCBI Taxonomy" id="536044"/>
    <lineage>
        <taxon>Archaea</taxon>
        <taxon>Methanobacteriati</taxon>
        <taxon>Methanobacteriota</taxon>
        <taxon>Stenosarchaea group</taxon>
        <taxon>Methanomicrobia</taxon>
        <taxon>Methanosarcinales</taxon>
        <taxon>Methanosarcinaceae</taxon>
        <taxon>Methanolobus</taxon>
    </lineage>
</organism>
<proteinExistence type="predicted"/>
<protein>
    <submittedName>
        <fullName evidence="2">Uncharacterized protein</fullName>
    </submittedName>
</protein>
<dbReference type="RefSeq" id="WP_176965621.1">
    <property type="nucleotide sequence ID" value="NZ_CP058215.1"/>
</dbReference>
<evidence type="ECO:0000313" key="3">
    <source>
        <dbReference type="Proteomes" id="UP000509594"/>
    </source>
</evidence>
<evidence type="ECO:0000313" key="2">
    <source>
        <dbReference type="EMBL" id="QLC50565.1"/>
    </source>
</evidence>
<sequence>MAEVKGRVKLCPDKKDSVSEESMVEQSLHWPISPMDHSKLHAKGMEHEHYSTGVMLDVRFFPSVAYGVLPLSLDHKYIFDIEMEYPLFDESGDIEIEDLVYTAGKKLDESTYEREFRPARLKKGKVNIKDLIILKARRVLECDICINEVLDDARQRMSRWNEAKEQLKTYNENARREFLRKERETALLFEKRQKEEAIREEQLQKNHNEWIRKCGSLRLNKCLEEGYDYRELYHVERGMELFGEDFRLDYDNSVLVENCKCPSLMVLETIAVLRKKGFSGRAVWLPKGLKAADNNYDSVSCEAVLVFFEDRAYYRIFSD</sequence>
<dbReference type="GeneID" id="55822035"/>
<evidence type="ECO:0000256" key="1">
    <source>
        <dbReference type="SAM" id="Coils"/>
    </source>
</evidence>
<gene>
    <name evidence="2" type="ORF">HWN40_10130</name>
</gene>
<keyword evidence="3" id="KW-1185">Reference proteome</keyword>